<gene>
    <name evidence="1" type="ORF">TPHV1_40148</name>
</gene>
<proteinExistence type="predicted"/>
<evidence type="ECO:0000313" key="1">
    <source>
        <dbReference type="EMBL" id="CEM62645.1"/>
    </source>
</evidence>
<dbReference type="AlphaFoldDB" id="A0A0B7H086"/>
<sequence length="52" mass="6195">MFVAKNAGFCRPLQKQIYEFENFLLKKILYKKSPTRHNGEQFTIGRSFENLL</sequence>
<dbReference type="Proteomes" id="UP000042527">
    <property type="component" value="Unassembled WGS sequence"/>
</dbReference>
<reference evidence="2" key="1">
    <citation type="submission" date="2015-01" db="EMBL/GenBank/DDBJ databases">
        <authorList>
            <person name="Manzoor Shahid"/>
            <person name="Zubair Saima"/>
        </authorList>
    </citation>
    <scope>NUCLEOTIDE SEQUENCE [LARGE SCALE GENOMIC DNA]</scope>
    <source>
        <strain evidence="2">V1</strain>
    </source>
</reference>
<organism evidence="1 2">
    <name type="scientific">Treponema phagedenis</name>
    <dbReference type="NCBI Taxonomy" id="162"/>
    <lineage>
        <taxon>Bacteria</taxon>
        <taxon>Pseudomonadati</taxon>
        <taxon>Spirochaetota</taxon>
        <taxon>Spirochaetia</taxon>
        <taxon>Spirochaetales</taxon>
        <taxon>Treponemataceae</taxon>
        <taxon>Treponema</taxon>
    </lineage>
</organism>
<evidence type="ECO:0000313" key="2">
    <source>
        <dbReference type="Proteomes" id="UP000042527"/>
    </source>
</evidence>
<protein>
    <submittedName>
        <fullName evidence="1">Uncharacterized protein</fullName>
    </submittedName>
</protein>
<dbReference type="EMBL" id="CDNC01000034">
    <property type="protein sequence ID" value="CEM62645.1"/>
    <property type="molecule type" value="Genomic_DNA"/>
</dbReference>
<accession>A0A0B7H086</accession>
<name>A0A0B7H086_TREPH</name>
<keyword evidence="2" id="KW-1185">Reference proteome</keyword>